<keyword evidence="3" id="KW-1185">Reference proteome</keyword>
<protein>
    <submittedName>
        <fullName evidence="2">Uncharacterized protein</fullName>
    </submittedName>
</protein>
<dbReference type="Proteomes" id="UP001218218">
    <property type="component" value="Unassembled WGS sequence"/>
</dbReference>
<dbReference type="EMBL" id="JARIHO010000004">
    <property type="protein sequence ID" value="KAJ7362756.1"/>
    <property type="molecule type" value="Genomic_DNA"/>
</dbReference>
<evidence type="ECO:0000313" key="3">
    <source>
        <dbReference type="Proteomes" id="UP001218218"/>
    </source>
</evidence>
<proteinExistence type="predicted"/>
<dbReference type="AlphaFoldDB" id="A0AAD7F0Q0"/>
<evidence type="ECO:0000256" key="1">
    <source>
        <dbReference type="SAM" id="MobiDB-lite"/>
    </source>
</evidence>
<feature type="region of interest" description="Disordered" evidence="1">
    <location>
        <begin position="1"/>
        <end position="32"/>
    </location>
</feature>
<name>A0AAD7F0Q0_9AGAR</name>
<comment type="caution">
    <text evidence="2">The sequence shown here is derived from an EMBL/GenBank/DDBJ whole genome shotgun (WGS) entry which is preliminary data.</text>
</comment>
<reference evidence="2" key="1">
    <citation type="submission" date="2023-03" db="EMBL/GenBank/DDBJ databases">
        <title>Massive genome expansion in bonnet fungi (Mycena s.s.) driven by repeated elements and novel gene families across ecological guilds.</title>
        <authorList>
            <consortium name="Lawrence Berkeley National Laboratory"/>
            <person name="Harder C.B."/>
            <person name="Miyauchi S."/>
            <person name="Viragh M."/>
            <person name="Kuo A."/>
            <person name="Thoen E."/>
            <person name="Andreopoulos B."/>
            <person name="Lu D."/>
            <person name="Skrede I."/>
            <person name="Drula E."/>
            <person name="Henrissat B."/>
            <person name="Morin E."/>
            <person name="Kohler A."/>
            <person name="Barry K."/>
            <person name="LaButti K."/>
            <person name="Morin E."/>
            <person name="Salamov A."/>
            <person name="Lipzen A."/>
            <person name="Mereny Z."/>
            <person name="Hegedus B."/>
            <person name="Baldrian P."/>
            <person name="Stursova M."/>
            <person name="Weitz H."/>
            <person name="Taylor A."/>
            <person name="Grigoriev I.V."/>
            <person name="Nagy L.G."/>
            <person name="Martin F."/>
            <person name="Kauserud H."/>
        </authorList>
    </citation>
    <scope>NUCLEOTIDE SEQUENCE</scope>
    <source>
        <strain evidence="2">CBHHK002</strain>
    </source>
</reference>
<organism evidence="2 3">
    <name type="scientific">Mycena albidolilacea</name>
    <dbReference type="NCBI Taxonomy" id="1033008"/>
    <lineage>
        <taxon>Eukaryota</taxon>
        <taxon>Fungi</taxon>
        <taxon>Dikarya</taxon>
        <taxon>Basidiomycota</taxon>
        <taxon>Agaricomycotina</taxon>
        <taxon>Agaricomycetes</taxon>
        <taxon>Agaricomycetidae</taxon>
        <taxon>Agaricales</taxon>
        <taxon>Marasmiineae</taxon>
        <taxon>Mycenaceae</taxon>
        <taxon>Mycena</taxon>
    </lineage>
</organism>
<feature type="compositionally biased region" description="Low complexity" evidence="1">
    <location>
        <begin position="19"/>
        <end position="32"/>
    </location>
</feature>
<accession>A0AAD7F0Q0</accession>
<gene>
    <name evidence="2" type="ORF">DFH08DRAFT_950995</name>
</gene>
<evidence type="ECO:0000313" key="2">
    <source>
        <dbReference type="EMBL" id="KAJ7362756.1"/>
    </source>
</evidence>
<sequence length="375" mass="42146">MTTPTPPVSSSMQPATGVQPPTSSSSSAETAEQTLLSALGNPVFQKQIKALLGGKDMYKRKRRTKPGATRRLDEACTEQQCQLTVDEDKRWKTIIRTNWYIDRGVTRAKDFANYVEINEETYKECEEGLKAPDGPTAQLYFGPGWANSLWNQKIAEGAVKRILQKRAEDPGHYDVPDVTNIYLEALRGLEKQTSKCARVRKVISEPPTSTLIISQKFQLRMQATTRMWKISATKNDQHGVETWGYLKDDLLPELDTGGMSLEEDEEVEVVCRDTWKVVIGHSIKKFPRLNPKVTNCLKVIDDAAEAITKDTAKCMRVRGKLVSATAPPLGLPHALFDEAWLEEQKKLIPDVEEKLEISEKDFTVREIALIPSNSK</sequence>